<evidence type="ECO:0000313" key="3">
    <source>
        <dbReference type="Proteomes" id="UP000054144"/>
    </source>
</evidence>
<dbReference type="PANTHER" id="PTHR33840:SF2">
    <property type="entry name" value="TLE1 PHOSPHOLIPASE DOMAIN-CONTAINING PROTEIN"/>
    <property type="match status" value="1"/>
</dbReference>
<dbReference type="PANTHER" id="PTHR33840">
    <property type="match status" value="1"/>
</dbReference>
<organism evidence="2 3">
    <name type="scientific">Fistulina hepatica ATCC 64428</name>
    <dbReference type="NCBI Taxonomy" id="1128425"/>
    <lineage>
        <taxon>Eukaryota</taxon>
        <taxon>Fungi</taxon>
        <taxon>Dikarya</taxon>
        <taxon>Basidiomycota</taxon>
        <taxon>Agaricomycotina</taxon>
        <taxon>Agaricomycetes</taxon>
        <taxon>Agaricomycetidae</taxon>
        <taxon>Agaricales</taxon>
        <taxon>Fistulinaceae</taxon>
        <taxon>Fistulina</taxon>
    </lineage>
</organism>
<name>A0A0D7AIH5_9AGAR</name>
<dbReference type="Proteomes" id="UP000054144">
    <property type="component" value="Unassembled WGS sequence"/>
</dbReference>
<dbReference type="SUPFAM" id="SSF53474">
    <property type="entry name" value="alpha/beta-Hydrolases"/>
    <property type="match status" value="1"/>
</dbReference>
<dbReference type="OrthoDB" id="3162439at2759"/>
<dbReference type="InterPro" id="IPR029058">
    <property type="entry name" value="AB_hydrolase_fold"/>
</dbReference>
<gene>
    <name evidence="2" type="ORF">FISHEDRAFT_36896</name>
</gene>
<evidence type="ECO:0000259" key="1">
    <source>
        <dbReference type="Pfam" id="PF09994"/>
    </source>
</evidence>
<dbReference type="Pfam" id="PF09994">
    <property type="entry name" value="T6SS_Tle1-like_cat"/>
    <property type="match status" value="1"/>
</dbReference>
<reference evidence="2 3" key="1">
    <citation type="journal article" date="2015" name="Fungal Genet. Biol.">
        <title>Evolution of novel wood decay mechanisms in Agaricales revealed by the genome sequences of Fistulina hepatica and Cylindrobasidium torrendii.</title>
        <authorList>
            <person name="Floudas D."/>
            <person name="Held B.W."/>
            <person name="Riley R."/>
            <person name="Nagy L.G."/>
            <person name="Koehler G."/>
            <person name="Ransdell A.S."/>
            <person name="Younus H."/>
            <person name="Chow J."/>
            <person name="Chiniquy J."/>
            <person name="Lipzen A."/>
            <person name="Tritt A."/>
            <person name="Sun H."/>
            <person name="Haridas S."/>
            <person name="LaButti K."/>
            <person name="Ohm R.A."/>
            <person name="Kues U."/>
            <person name="Blanchette R.A."/>
            <person name="Grigoriev I.V."/>
            <person name="Minto R.E."/>
            <person name="Hibbett D.S."/>
        </authorList>
    </citation>
    <scope>NUCLEOTIDE SEQUENCE [LARGE SCALE GENOMIC DNA]</scope>
    <source>
        <strain evidence="2 3">ATCC 64428</strain>
    </source>
</reference>
<proteinExistence type="predicted"/>
<accession>A0A0D7AIH5</accession>
<keyword evidence="3" id="KW-1185">Reference proteome</keyword>
<sequence>MSVPEPRTLVLCFDGKLSYQRNSNVVMFFSTLVKSECSKQLCYYQPGVGTFFPPGVVSPFFTWAAKTLDMAIAWYLDQHVMDGYKFLMQNYCDGDRICLFGFSRGAYTARALAGCLYKMGLLPRDNFEQISFMYSLYKRSDDKGTALSAGFKQTYCRNVPIHFVGAWDTVASVGLVLPRTLPFINTNKGIKVFRHAISLDERRAMFRPDYYHRQTPHSNAPTIDPGHLAMPCKVKGDFFFTSVCFDISDWVSRTRKTFLRRIGCGESEQDQQPVCPRLSGYTAYTSEDDADTDVLEVFFAGGHTDVGGGAEPTGAKHSLAYIPLRWMIREVMASQCGILFDQMALAYFGFPLVEFPFLRADVVDMKRHGPPAERQRDIRLRFDVADALAPIHDELVTCRAWWLLEFVPAGFVLQDHDGNWTRTFGCGKGRPILDPHPVFHESVRYRMENSPDYNPKAQYVRGSEIYVQ</sequence>
<dbReference type="InterPro" id="IPR018712">
    <property type="entry name" value="Tle1-like_cat"/>
</dbReference>
<evidence type="ECO:0000313" key="2">
    <source>
        <dbReference type="EMBL" id="KIY51549.1"/>
    </source>
</evidence>
<dbReference type="AlphaFoldDB" id="A0A0D7AIH5"/>
<feature type="domain" description="T6SS Phospholipase effector Tle1-like catalytic" evidence="1">
    <location>
        <begin position="7"/>
        <end position="330"/>
    </location>
</feature>
<protein>
    <recommendedName>
        <fullName evidence="1">T6SS Phospholipase effector Tle1-like catalytic domain-containing protein</fullName>
    </recommendedName>
</protein>
<dbReference type="EMBL" id="KN881650">
    <property type="protein sequence ID" value="KIY51549.1"/>
    <property type="molecule type" value="Genomic_DNA"/>
</dbReference>